<evidence type="ECO:0000256" key="5">
    <source>
        <dbReference type="ARBA" id="ARBA00023027"/>
    </source>
</evidence>
<evidence type="ECO:0000313" key="7">
    <source>
        <dbReference type="Proteomes" id="UP000076268"/>
    </source>
</evidence>
<dbReference type="EMBL" id="LSGP01000026">
    <property type="protein sequence ID" value="KYZ75028.1"/>
    <property type="molecule type" value="Genomic_DNA"/>
</dbReference>
<sequence>MKPLIAITMGDATGIGPEIIVKSLQDKEIYNMCRPVVIGDIGIMRRAVGIIKAELPCYAVTEPCTAGQEYGRIDVIDLNNLPADLPFAVVDPRAGKAAYEYVEMAVKLAMEDKIDAIATAPLNKDAMNQGGCHFPGHTEILAHLSNTKDYAMMLTGGALRVIHVSTHVSIRRACELVKKERVLRVIQLADQAMKLIGILNPRIAVAGLNPHSGEGGMFGNEDIEEIIPAIEAAKKMGLDVTGPVPPDTVFFRAAHRGHFDIVVVMYHDQGHIPLKVLGFEQGVNITVGLPFIRTSVDHGTAFGKAGKGTADHLSMMESIRMAALMAHARAEGKGEGICRR</sequence>
<comment type="cofactor">
    <cofactor evidence="1">
        <name>a divalent metal cation</name>
        <dbReference type="ChEBI" id="CHEBI:60240"/>
    </cofactor>
</comment>
<dbReference type="PANTHER" id="PTHR30004">
    <property type="entry name" value="4-HYDROXYTHREONINE-4-PHOSPHATE DEHYDROGENASE"/>
    <property type="match status" value="1"/>
</dbReference>
<keyword evidence="5" id="KW-0520">NAD</keyword>
<comment type="similarity">
    <text evidence="2">Belongs to the PdxA family. PdxA2 subfamily.</text>
</comment>
<evidence type="ECO:0000256" key="4">
    <source>
        <dbReference type="ARBA" id="ARBA00023002"/>
    </source>
</evidence>
<dbReference type="GO" id="GO:0016491">
    <property type="term" value="F:oxidoreductase activity"/>
    <property type="evidence" value="ECO:0007669"/>
    <property type="project" value="UniProtKB-KW"/>
</dbReference>
<name>A0A154BNC6_ANASB</name>
<dbReference type="STRING" id="1794912.AXX12_15745"/>
<dbReference type="PANTHER" id="PTHR30004:SF6">
    <property type="entry name" value="D-THREONATE 4-PHOSPHATE DEHYDROGENASE"/>
    <property type="match status" value="1"/>
</dbReference>
<reference evidence="6 7" key="1">
    <citation type="submission" date="2016-02" db="EMBL/GenBank/DDBJ databases">
        <title>Anaerosporomusa subterraneum gen. nov., sp. nov., a spore-forming obligate anaerobe isolated from saprolite.</title>
        <authorList>
            <person name="Choi J.K."/>
            <person name="Shah M."/>
            <person name="Yee N."/>
        </authorList>
    </citation>
    <scope>NUCLEOTIDE SEQUENCE [LARGE SCALE GENOMIC DNA]</scope>
    <source>
        <strain evidence="6 7">RU4</strain>
    </source>
</reference>
<dbReference type="InterPro" id="IPR005255">
    <property type="entry name" value="PdxA_fam"/>
</dbReference>
<gene>
    <name evidence="6" type="primary">pdxA</name>
    <name evidence="6" type="ORF">AXX12_15745</name>
</gene>
<dbReference type="NCBIfam" id="TIGR00557">
    <property type="entry name" value="pdxA"/>
    <property type="match status" value="1"/>
</dbReference>
<dbReference type="SUPFAM" id="SSF53659">
    <property type="entry name" value="Isocitrate/Isopropylmalate dehydrogenase-like"/>
    <property type="match status" value="1"/>
</dbReference>
<dbReference type="AlphaFoldDB" id="A0A154BNC6"/>
<keyword evidence="3" id="KW-0479">Metal-binding</keyword>
<dbReference type="Pfam" id="PF04166">
    <property type="entry name" value="PdxA"/>
    <property type="match status" value="1"/>
</dbReference>
<proteinExistence type="inferred from homology"/>
<dbReference type="Proteomes" id="UP000076268">
    <property type="component" value="Unassembled WGS sequence"/>
</dbReference>
<protein>
    <submittedName>
        <fullName evidence="6">4-hydroxythreonine-4-phosphate dehydrogenase</fullName>
    </submittedName>
</protein>
<dbReference type="OrthoDB" id="9801783at2"/>
<dbReference type="GO" id="GO:0046872">
    <property type="term" value="F:metal ion binding"/>
    <property type="evidence" value="ECO:0007669"/>
    <property type="project" value="UniProtKB-KW"/>
</dbReference>
<accession>A0A154BNC6</accession>
<keyword evidence="4" id="KW-0560">Oxidoreductase</keyword>
<evidence type="ECO:0000313" key="6">
    <source>
        <dbReference type="EMBL" id="KYZ75028.1"/>
    </source>
</evidence>
<evidence type="ECO:0000256" key="2">
    <source>
        <dbReference type="ARBA" id="ARBA00009464"/>
    </source>
</evidence>
<dbReference type="Gene3D" id="3.40.718.10">
    <property type="entry name" value="Isopropylmalate Dehydrogenase"/>
    <property type="match status" value="1"/>
</dbReference>
<organism evidence="6 7">
    <name type="scientific">Anaerosporomusa subterranea</name>
    <dbReference type="NCBI Taxonomy" id="1794912"/>
    <lineage>
        <taxon>Bacteria</taxon>
        <taxon>Bacillati</taxon>
        <taxon>Bacillota</taxon>
        <taxon>Negativicutes</taxon>
        <taxon>Acetonemataceae</taxon>
        <taxon>Anaerosporomusa</taxon>
    </lineage>
</organism>
<dbReference type="GO" id="GO:0051287">
    <property type="term" value="F:NAD binding"/>
    <property type="evidence" value="ECO:0007669"/>
    <property type="project" value="InterPro"/>
</dbReference>
<dbReference type="RefSeq" id="WP_066245609.1">
    <property type="nucleotide sequence ID" value="NZ_LSGP01000026.1"/>
</dbReference>
<keyword evidence="7" id="KW-1185">Reference proteome</keyword>
<comment type="caution">
    <text evidence="6">The sequence shown here is derived from an EMBL/GenBank/DDBJ whole genome shotgun (WGS) entry which is preliminary data.</text>
</comment>
<evidence type="ECO:0000256" key="1">
    <source>
        <dbReference type="ARBA" id="ARBA00001968"/>
    </source>
</evidence>
<evidence type="ECO:0000256" key="3">
    <source>
        <dbReference type="ARBA" id="ARBA00022723"/>
    </source>
</evidence>